<gene>
    <name evidence="3" type="ORF">NX722_18455</name>
</gene>
<feature type="transmembrane region" description="Helical" evidence="2">
    <location>
        <begin position="626"/>
        <end position="650"/>
    </location>
</feature>
<feature type="region of interest" description="Disordered" evidence="1">
    <location>
        <begin position="911"/>
        <end position="940"/>
    </location>
</feature>
<feature type="transmembrane region" description="Helical" evidence="2">
    <location>
        <begin position="515"/>
        <end position="542"/>
    </location>
</feature>
<keyword evidence="2" id="KW-0472">Membrane</keyword>
<name>A0ABT3MZY3_9GAMM</name>
<feature type="compositionally biased region" description="Polar residues" evidence="1">
    <location>
        <begin position="214"/>
        <end position="255"/>
    </location>
</feature>
<evidence type="ECO:0000256" key="2">
    <source>
        <dbReference type="SAM" id="Phobius"/>
    </source>
</evidence>
<organism evidence="3 4">
    <name type="scientific">Endozoicomonas gorgoniicola</name>
    <dbReference type="NCBI Taxonomy" id="1234144"/>
    <lineage>
        <taxon>Bacteria</taxon>
        <taxon>Pseudomonadati</taxon>
        <taxon>Pseudomonadota</taxon>
        <taxon>Gammaproteobacteria</taxon>
        <taxon>Oceanospirillales</taxon>
        <taxon>Endozoicomonadaceae</taxon>
        <taxon>Endozoicomonas</taxon>
    </lineage>
</organism>
<feature type="region of interest" description="Disordered" evidence="1">
    <location>
        <begin position="214"/>
        <end position="290"/>
    </location>
</feature>
<sequence length="940" mass="105181">MHLPAFEEFSLPRENQIKNIYQLSSYVVEAQNPEEFDQVQITRFSNDDYSATYRFRNKIRYRVFYQPMNQKVILITHNASHNSSHNSSYNSSQNDHNIHNTLDEIIQDKGNIEIQLDYTHYDPLNVHFNVARMVSSGFVQHLKQAINCTEQLSEPCSTGYITKTETYNHYQPYNPNPVSLIEMTEEPGKSTRITMDGEEVSISSNGSGIYRQTRATGRQHANQEQTEPGQANPQPSTSSTTDAYTDRATSGSTASGKLPSSGDDGDDDPDKRRRQGRKAPDDYHEMPPAPFKLKPTQLMQYLLFINGAITFQIDKEVTIDPMVADLLRLWADQPRGLALGLRNYLRDWFGVSQAELAVLETGMDSVIAGAYTTLAYTYRNDEESYYCTALLNAYLAELNRHHPGLTEGQLAIVSDLLTQTFGQIMAFNRINELQQLINQQGFCLPQRLKETKNAGGCQGAYCGLTSYCPGVRFADAARGVFGTHSAVMAFSTLILSYVYFNQGAYFDSDVDVDELLVFLMSGFSTGASIVASALNTISLCALLKMTDCFSTQNIMVLGGLNTLKDLFTIIGLIFGMMLPDQPENLRLCQVLNGLFGAAFPAYLLHSIRTLYNSRSDQPSLMQRRDVCIGLISIFATMGLYGGSHMLGAFSECQPDSSTFFTTGITSLSCNLFFPRDSAYAETVRFGSYFASASVFIALWAQHAIIREITSQTDPAISSQLQHVDAMRRPLNTRAVISVLTLLGSFFNRFGNNPLSFWWIPLLDTGKSIYFETAIQRLRERVIAVNIYDLKTNELKQSFHEAVGQVEIIPGMNITEYLEKIYEQLVLACIRTKRSSSNWVRNYATHDKFQVLLELSNLNGDEGETHVIRPTDPEENRVQIHNRLDIFTPPAIPDAGETGEICCNGACNCATSSQNESEGKDEMENSEDDPLFSKQPKGKGD</sequence>
<keyword evidence="2" id="KW-1133">Transmembrane helix</keyword>
<accession>A0ABT3MZY3</accession>
<proteinExistence type="predicted"/>
<evidence type="ECO:0000313" key="3">
    <source>
        <dbReference type="EMBL" id="MCW7554564.1"/>
    </source>
</evidence>
<dbReference type="Proteomes" id="UP001209854">
    <property type="component" value="Unassembled WGS sequence"/>
</dbReference>
<protein>
    <submittedName>
        <fullName evidence="3">Uncharacterized protein</fullName>
    </submittedName>
</protein>
<reference evidence="3 4" key="1">
    <citation type="submission" date="2022-10" db="EMBL/GenBank/DDBJ databases">
        <title>High-quality genome sequences of two octocoral-associated bacteria, Endozoicomonas euniceicola EF212 and Endozoicomonas gorgoniicola PS125.</title>
        <authorList>
            <person name="Chiou Y.-J."/>
            <person name="Chen Y.-H."/>
        </authorList>
    </citation>
    <scope>NUCLEOTIDE SEQUENCE [LARGE SCALE GENOMIC DNA]</scope>
    <source>
        <strain evidence="3 4">PS125</strain>
    </source>
</reference>
<keyword evidence="4" id="KW-1185">Reference proteome</keyword>
<dbReference type="RefSeq" id="WP_262564317.1">
    <property type="nucleotide sequence ID" value="NZ_JAPFCC010000001.1"/>
</dbReference>
<dbReference type="EMBL" id="JAPFCC010000001">
    <property type="protein sequence ID" value="MCW7554564.1"/>
    <property type="molecule type" value="Genomic_DNA"/>
</dbReference>
<comment type="caution">
    <text evidence="3">The sequence shown here is derived from an EMBL/GenBank/DDBJ whole genome shotgun (WGS) entry which is preliminary data.</text>
</comment>
<keyword evidence="2" id="KW-0812">Transmembrane</keyword>
<feature type="transmembrane region" description="Helical" evidence="2">
    <location>
        <begin position="554"/>
        <end position="578"/>
    </location>
</feature>
<evidence type="ECO:0000313" key="4">
    <source>
        <dbReference type="Proteomes" id="UP001209854"/>
    </source>
</evidence>
<feature type="transmembrane region" description="Helical" evidence="2">
    <location>
        <begin position="584"/>
        <end position="605"/>
    </location>
</feature>
<evidence type="ECO:0000256" key="1">
    <source>
        <dbReference type="SAM" id="MobiDB-lite"/>
    </source>
</evidence>